<organism evidence="1 2">
    <name type="scientific">Desulfatibacillum aliphaticivorans</name>
    <dbReference type="NCBI Taxonomy" id="218208"/>
    <lineage>
        <taxon>Bacteria</taxon>
        <taxon>Pseudomonadati</taxon>
        <taxon>Thermodesulfobacteriota</taxon>
        <taxon>Desulfobacteria</taxon>
        <taxon>Desulfobacterales</taxon>
        <taxon>Desulfatibacillaceae</taxon>
        <taxon>Desulfatibacillum</taxon>
    </lineage>
</organism>
<name>B8FNG6_DESAL</name>
<dbReference type="HOGENOM" id="CLU_2914877_0_0_7"/>
<proteinExistence type="predicted"/>
<dbReference type="AlphaFoldDB" id="B8FNG6"/>
<dbReference type="Proteomes" id="UP000000739">
    <property type="component" value="Chromosome"/>
</dbReference>
<evidence type="ECO:0000313" key="2">
    <source>
        <dbReference type="Proteomes" id="UP000000739"/>
    </source>
</evidence>
<evidence type="ECO:0000313" key="1">
    <source>
        <dbReference type="EMBL" id="ACL06247.1"/>
    </source>
</evidence>
<dbReference type="EMBL" id="CP001322">
    <property type="protein sequence ID" value="ACL06247.1"/>
    <property type="molecule type" value="Genomic_DNA"/>
</dbReference>
<dbReference type="KEGG" id="dal:Dalk_4569"/>
<keyword evidence="2" id="KW-1185">Reference proteome</keyword>
<protein>
    <submittedName>
        <fullName evidence="1">Uncharacterized protein</fullName>
    </submittedName>
</protein>
<reference evidence="1 2" key="1">
    <citation type="journal article" date="2012" name="Environ. Microbiol.">
        <title>The genome sequence of Desulfatibacillum alkenivorans AK-01: a blueprint for anaerobic alkane oxidation.</title>
        <authorList>
            <person name="Callaghan A.V."/>
            <person name="Morris B.E."/>
            <person name="Pereira I.A."/>
            <person name="McInerney M.J."/>
            <person name="Austin R.N."/>
            <person name="Groves J.T."/>
            <person name="Kukor J.J."/>
            <person name="Suflita J.M."/>
            <person name="Young L.Y."/>
            <person name="Zylstra G.J."/>
            <person name="Wawrik B."/>
        </authorList>
    </citation>
    <scope>NUCLEOTIDE SEQUENCE [LARGE SCALE GENOMIC DNA]</scope>
    <source>
        <strain evidence="1 2">AK-01</strain>
    </source>
</reference>
<gene>
    <name evidence="1" type="ordered locus">Dalk_4569</name>
</gene>
<sequence>MTGPCKTCVFEFLLYKPFATTCKMERPRVLLHNRCRWYKRKPLLRRVREAVFGKKYLGEKK</sequence>
<accession>B8FNG6</accession>